<keyword evidence="2" id="KW-0732">Signal</keyword>
<feature type="region of interest" description="Disordered" evidence="1">
    <location>
        <begin position="30"/>
        <end position="72"/>
    </location>
</feature>
<dbReference type="Proteomes" id="UP000523139">
    <property type="component" value="Unassembled WGS sequence"/>
</dbReference>
<feature type="compositionally biased region" description="Acidic residues" evidence="1">
    <location>
        <begin position="398"/>
        <end position="432"/>
    </location>
</feature>
<sequence length="432" mass="47123">MTRTVSTPLRTTLSVAALAALTLTACGDDNDDAAEFEAAGGDASAGPQAEGTEEEVDEGPELPQVDSGFTYEDLSQNVTVTDTQRPERDEVITPTGTLSIDEVETIEFVAPEEVGLDPQYEDEDEDDFDAEPLDYAPAEGEEFRVLNLSFSPDDEADHGTSTSVAISDGGAQDHLFDLGSEQQHRVLVSASDDAQLVISSDGHDQYVDIYTGEREEEEIAAGYYREITQQDPSHTFPIEDGSLPLLDRNDEAADPFEAEYDFHISSVRLVGWDEENGWASEGEAWLQVDYVFEVDARGPNWGSGIEEIDWTLRAESEGEEFTYDYGERIGGPRDSYGDEGTASFAVPIETVDLDLSFDGTVGVTTTDSYTLSEGSAFSFESELLEVSFPDERFGSDASEVDEADEENDEDSEDDAEDADGAEDIDEDDSDED</sequence>
<reference evidence="3 4" key="1">
    <citation type="submission" date="2020-04" db="EMBL/GenBank/DDBJ databases">
        <title>Nesterenkonia sp. nov., isolated from marine sediment.</title>
        <authorList>
            <person name="Zhang G."/>
        </authorList>
    </citation>
    <scope>NUCLEOTIDE SEQUENCE [LARGE SCALE GENOMIC DNA]</scope>
    <source>
        <strain evidence="3 4">MY13</strain>
    </source>
</reference>
<feature type="compositionally biased region" description="Low complexity" evidence="1">
    <location>
        <begin position="36"/>
        <end position="46"/>
    </location>
</feature>
<comment type="caution">
    <text evidence="3">The sequence shown here is derived from an EMBL/GenBank/DDBJ whole genome shotgun (WGS) entry which is preliminary data.</text>
</comment>
<name>A0A7X8YEQ7_9MICC</name>
<gene>
    <name evidence="3" type="ORF">HGQ17_11490</name>
</gene>
<accession>A0A7X8YEQ7</accession>
<feature type="compositionally biased region" description="Acidic residues" evidence="1">
    <location>
        <begin position="51"/>
        <end position="60"/>
    </location>
</feature>
<evidence type="ECO:0000313" key="4">
    <source>
        <dbReference type="Proteomes" id="UP000523139"/>
    </source>
</evidence>
<keyword evidence="4" id="KW-1185">Reference proteome</keyword>
<dbReference type="PROSITE" id="PS51257">
    <property type="entry name" value="PROKAR_LIPOPROTEIN"/>
    <property type="match status" value="1"/>
</dbReference>
<protein>
    <submittedName>
        <fullName evidence="3">Uncharacterized protein</fullName>
    </submittedName>
</protein>
<feature type="chain" id="PRO_5038700474" evidence="2">
    <location>
        <begin position="20"/>
        <end position="432"/>
    </location>
</feature>
<feature type="signal peptide" evidence="2">
    <location>
        <begin position="1"/>
        <end position="19"/>
    </location>
</feature>
<proteinExistence type="predicted"/>
<evidence type="ECO:0000313" key="3">
    <source>
        <dbReference type="EMBL" id="NLS10601.1"/>
    </source>
</evidence>
<dbReference type="AlphaFoldDB" id="A0A7X8YEQ7"/>
<dbReference type="EMBL" id="JABAHY010000012">
    <property type="protein sequence ID" value="NLS10601.1"/>
    <property type="molecule type" value="Genomic_DNA"/>
</dbReference>
<dbReference type="RefSeq" id="WP_168888088.1">
    <property type="nucleotide sequence ID" value="NZ_JABAHY010000012.1"/>
</dbReference>
<organism evidence="3 4">
    <name type="scientific">Nesterenkonia sedimenti</name>
    <dbReference type="NCBI Taxonomy" id="1463632"/>
    <lineage>
        <taxon>Bacteria</taxon>
        <taxon>Bacillati</taxon>
        <taxon>Actinomycetota</taxon>
        <taxon>Actinomycetes</taxon>
        <taxon>Micrococcales</taxon>
        <taxon>Micrococcaceae</taxon>
        <taxon>Nesterenkonia</taxon>
    </lineage>
</organism>
<feature type="region of interest" description="Disordered" evidence="1">
    <location>
        <begin position="388"/>
        <end position="432"/>
    </location>
</feature>
<evidence type="ECO:0000256" key="1">
    <source>
        <dbReference type="SAM" id="MobiDB-lite"/>
    </source>
</evidence>
<evidence type="ECO:0000256" key="2">
    <source>
        <dbReference type="SAM" id="SignalP"/>
    </source>
</evidence>